<dbReference type="RefSeq" id="WP_129891265.1">
    <property type="nucleotide sequence ID" value="NZ_CP035758.1"/>
</dbReference>
<dbReference type="Proteomes" id="UP000290365">
    <property type="component" value="Chromosome"/>
</dbReference>
<evidence type="ECO:0000313" key="2">
    <source>
        <dbReference type="Proteomes" id="UP000290365"/>
    </source>
</evidence>
<organism evidence="1 2">
    <name type="scientific">Ktedonosporobacter rubrisoli</name>
    <dbReference type="NCBI Taxonomy" id="2509675"/>
    <lineage>
        <taxon>Bacteria</taxon>
        <taxon>Bacillati</taxon>
        <taxon>Chloroflexota</taxon>
        <taxon>Ktedonobacteria</taxon>
        <taxon>Ktedonobacterales</taxon>
        <taxon>Ktedonosporobacteraceae</taxon>
        <taxon>Ktedonosporobacter</taxon>
    </lineage>
</organism>
<gene>
    <name evidence="1" type="ORF">EPA93_31160</name>
</gene>
<protein>
    <submittedName>
        <fullName evidence="1">Uncharacterized protein</fullName>
    </submittedName>
</protein>
<reference evidence="1 2" key="1">
    <citation type="submission" date="2019-01" db="EMBL/GenBank/DDBJ databases">
        <title>Ktedonosporobacter rubrisoli SCAWS-G2.</title>
        <authorList>
            <person name="Huang Y."/>
            <person name="Yan B."/>
        </authorList>
    </citation>
    <scope>NUCLEOTIDE SEQUENCE [LARGE SCALE GENOMIC DNA]</scope>
    <source>
        <strain evidence="1 2">SCAWS-G2</strain>
    </source>
</reference>
<evidence type="ECO:0000313" key="1">
    <source>
        <dbReference type="EMBL" id="QBD80199.1"/>
    </source>
</evidence>
<keyword evidence="2" id="KW-1185">Reference proteome</keyword>
<name>A0A4P6JWV1_KTERU</name>
<dbReference type="KEGG" id="kbs:EPA93_31160"/>
<proteinExistence type="predicted"/>
<accession>A0A4P6JWV1</accession>
<dbReference type="EMBL" id="CP035758">
    <property type="protein sequence ID" value="QBD80199.1"/>
    <property type="molecule type" value="Genomic_DNA"/>
</dbReference>
<dbReference type="AlphaFoldDB" id="A0A4P6JWV1"/>
<sequence>MNNQAPKPQTILAMLERLNQAYQAYNISLPSPTRLQTATAFYQCYMWLLQHHIPFRYDQIQHSYFLVSMSTRQEVSSQ</sequence>